<evidence type="ECO:0000256" key="2">
    <source>
        <dbReference type="ARBA" id="ARBA00022741"/>
    </source>
</evidence>
<dbReference type="PROSITE" id="PS00211">
    <property type="entry name" value="ABC_TRANSPORTER_1"/>
    <property type="match status" value="1"/>
</dbReference>
<accession>A0ABD6W5G2</accession>
<name>A0ABD6W5G2_RATRA</name>
<dbReference type="SMART" id="SM00382">
    <property type="entry name" value="AAA"/>
    <property type="match status" value="1"/>
</dbReference>
<dbReference type="GO" id="GO:0022857">
    <property type="term" value="F:transmembrane transporter activity"/>
    <property type="evidence" value="ECO:0007669"/>
    <property type="project" value="UniProtKB-ARBA"/>
</dbReference>
<organism evidence="5 6">
    <name type="scientific">Rathayibacter rathayi</name>
    <name type="common">Corynebacterium rathayi</name>
    <dbReference type="NCBI Taxonomy" id="33887"/>
    <lineage>
        <taxon>Bacteria</taxon>
        <taxon>Bacillati</taxon>
        <taxon>Actinomycetota</taxon>
        <taxon>Actinomycetes</taxon>
        <taxon>Micrococcales</taxon>
        <taxon>Microbacteriaceae</taxon>
        <taxon>Rathayibacter</taxon>
    </lineage>
</organism>
<dbReference type="PANTHER" id="PTHR24220">
    <property type="entry name" value="IMPORT ATP-BINDING PROTEIN"/>
    <property type="match status" value="1"/>
</dbReference>
<dbReference type="InterPro" id="IPR003439">
    <property type="entry name" value="ABC_transporter-like_ATP-bd"/>
</dbReference>
<dbReference type="SUPFAM" id="SSF52540">
    <property type="entry name" value="P-loop containing nucleoside triphosphate hydrolases"/>
    <property type="match status" value="1"/>
</dbReference>
<gene>
    <name evidence="5" type="ORF">C5C04_13180</name>
</gene>
<reference evidence="5 6" key="1">
    <citation type="submission" date="2018-02" db="EMBL/GenBank/DDBJ databases">
        <title>Bacteriophage NCPPB3778 and a type I-E CRISPR drive the evolution of the US Biological Select Agent, Rathayibacter toxicus.</title>
        <authorList>
            <person name="Davis E.W.II."/>
            <person name="Tabima J.F."/>
            <person name="Weisberg A.J."/>
            <person name="Lopes L.D."/>
            <person name="Wiseman M.S."/>
            <person name="Wiseman M.S."/>
            <person name="Pupko T."/>
            <person name="Belcher M.S."/>
            <person name="Sechler A.J."/>
            <person name="Tancos M.A."/>
            <person name="Schroeder B.K."/>
            <person name="Murray T.D."/>
            <person name="Luster D.G."/>
            <person name="Schneider W.L."/>
            <person name="Rogers E."/>
            <person name="Andreote F.D."/>
            <person name="Grunwald N.J."/>
            <person name="Putnam M.L."/>
            <person name="Chang J.H."/>
        </authorList>
    </citation>
    <scope>NUCLEOTIDE SEQUENCE [LARGE SCALE GENOMIC DNA]</scope>
    <source>
        <strain evidence="5 6">AY1I9</strain>
    </source>
</reference>
<dbReference type="CDD" id="cd03255">
    <property type="entry name" value="ABC_MJ0796_LolCDE_FtsE"/>
    <property type="match status" value="1"/>
</dbReference>
<dbReference type="InterPro" id="IPR027417">
    <property type="entry name" value="P-loop_NTPase"/>
</dbReference>
<dbReference type="InterPro" id="IPR017871">
    <property type="entry name" value="ABC_transporter-like_CS"/>
</dbReference>
<comment type="caution">
    <text evidence="5">The sequence shown here is derived from an EMBL/GenBank/DDBJ whole genome shotgun (WGS) entry which is preliminary data.</text>
</comment>
<proteinExistence type="predicted"/>
<dbReference type="AlphaFoldDB" id="A0ABD6W5G2"/>
<dbReference type="Proteomes" id="UP000237881">
    <property type="component" value="Unassembled WGS sequence"/>
</dbReference>
<evidence type="ECO:0000313" key="5">
    <source>
        <dbReference type="EMBL" id="PPF10560.1"/>
    </source>
</evidence>
<dbReference type="Gene3D" id="3.40.50.300">
    <property type="entry name" value="P-loop containing nucleotide triphosphate hydrolases"/>
    <property type="match status" value="1"/>
</dbReference>
<dbReference type="PANTHER" id="PTHR24220:SF685">
    <property type="entry name" value="ABC TRANSPORTER RELATED"/>
    <property type="match status" value="1"/>
</dbReference>
<feature type="domain" description="ABC transporter" evidence="4">
    <location>
        <begin position="16"/>
        <end position="254"/>
    </location>
</feature>
<protein>
    <submittedName>
        <fullName evidence="5">ABC transporter</fullName>
    </submittedName>
</protein>
<dbReference type="EMBL" id="PSUL01000042">
    <property type="protein sequence ID" value="PPF10560.1"/>
    <property type="molecule type" value="Genomic_DNA"/>
</dbReference>
<evidence type="ECO:0000313" key="6">
    <source>
        <dbReference type="Proteomes" id="UP000237881"/>
    </source>
</evidence>
<dbReference type="InterPro" id="IPR003593">
    <property type="entry name" value="AAA+_ATPase"/>
</dbReference>
<dbReference type="RefSeq" id="WP_104262219.1">
    <property type="nucleotide sequence ID" value="NZ_PSUL01000042.1"/>
</dbReference>
<keyword evidence="3" id="KW-0067">ATP-binding</keyword>
<dbReference type="Pfam" id="PF00005">
    <property type="entry name" value="ABC_tran"/>
    <property type="match status" value="1"/>
</dbReference>
<evidence type="ECO:0000259" key="4">
    <source>
        <dbReference type="PROSITE" id="PS50893"/>
    </source>
</evidence>
<evidence type="ECO:0000256" key="1">
    <source>
        <dbReference type="ARBA" id="ARBA00022448"/>
    </source>
</evidence>
<dbReference type="FunFam" id="3.40.50.300:FF:000032">
    <property type="entry name" value="Export ABC transporter ATP-binding protein"/>
    <property type="match status" value="1"/>
</dbReference>
<dbReference type="GO" id="GO:0005524">
    <property type="term" value="F:ATP binding"/>
    <property type="evidence" value="ECO:0007669"/>
    <property type="project" value="UniProtKB-KW"/>
</dbReference>
<dbReference type="InterPro" id="IPR015854">
    <property type="entry name" value="ABC_transpr_LolD-like"/>
</dbReference>
<sequence>MTDPQQHADSATEPLIEAVGISKSFQTGRRAPAVDVLDGVSLRVNRGEFVAIVGPSGSGKSTLLYCLSSLEAPTSGDVRIAGTAVGGLRQAELARFRRDTLGFVFQQFNLIPSLSARENVALAGRLARRRDAADRADQALAAVGLADRARHTPGRLSGGQQQRVAIARALAADPEVVFADEPTGALDGAAGARVLALLRSLASGERSVVMVTHDLDAATLADRVLVLRDGRIHAEITTPTRTAILAALDAATSTGVAEVDA</sequence>
<dbReference type="PROSITE" id="PS50893">
    <property type="entry name" value="ABC_TRANSPORTER_2"/>
    <property type="match status" value="1"/>
</dbReference>
<keyword evidence="1" id="KW-0813">Transport</keyword>
<keyword evidence="2" id="KW-0547">Nucleotide-binding</keyword>
<evidence type="ECO:0000256" key="3">
    <source>
        <dbReference type="ARBA" id="ARBA00022840"/>
    </source>
</evidence>
<dbReference type="InterPro" id="IPR017911">
    <property type="entry name" value="MacB-like_ATP-bd"/>
</dbReference>
<dbReference type="GO" id="GO:0098796">
    <property type="term" value="C:membrane protein complex"/>
    <property type="evidence" value="ECO:0007669"/>
    <property type="project" value="UniProtKB-ARBA"/>
</dbReference>